<evidence type="ECO:0000256" key="1">
    <source>
        <dbReference type="SAM" id="Phobius"/>
    </source>
</evidence>
<keyword evidence="1" id="KW-0472">Membrane</keyword>
<dbReference type="AlphaFoldDB" id="A0A7S3HWN1"/>
<evidence type="ECO:0000313" key="2">
    <source>
        <dbReference type="EMBL" id="CAE0307333.1"/>
    </source>
</evidence>
<dbReference type="EMBL" id="HBIE01006967">
    <property type="protein sequence ID" value="CAE0307333.1"/>
    <property type="molecule type" value="Transcribed_RNA"/>
</dbReference>
<keyword evidence="1" id="KW-0812">Transmembrane</keyword>
<gene>
    <name evidence="2" type="ORF">FEHR0123_LOCUS2240</name>
</gene>
<sequence>MLILQAFNFIMMAVGAFWFYPRLIGTFVNCCFGCCHLAAWAFALSVYANPLGQSCMLNIIGNQYGGKEYNASLNTWITEWSDDWTYQKDGTVLFALGTIQALMWCVQCFVCWIPLYSTPGADGGHSNYVTTMQVDE</sequence>
<feature type="transmembrane region" description="Helical" evidence="1">
    <location>
        <begin position="30"/>
        <end position="48"/>
    </location>
</feature>
<proteinExistence type="predicted"/>
<keyword evidence="1" id="KW-1133">Transmembrane helix</keyword>
<accession>A0A7S3HWN1</accession>
<protein>
    <submittedName>
        <fullName evidence="2">Uncharacterized protein</fullName>
    </submittedName>
</protein>
<reference evidence="2" key="1">
    <citation type="submission" date="2021-01" db="EMBL/GenBank/DDBJ databases">
        <authorList>
            <person name="Corre E."/>
            <person name="Pelletier E."/>
            <person name="Niang G."/>
            <person name="Scheremetjew M."/>
            <person name="Finn R."/>
            <person name="Kale V."/>
            <person name="Holt S."/>
            <person name="Cochrane G."/>
            <person name="Meng A."/>
            <person name="Brown T."/>
            <person name="Cohen L."/>
        </authorList>
    </citation>
    <scope>NUCLEOTIDE SEQUENCE</scope>
    <source>
        <strain evidence="2">Fehren 1</strain>
    </source>
</reference>
<feature type="transmembrane region" description="Helical" evidence="1">
    <location>
        <begin position="92"/>
        <end position="115"/>
    </location>
</feature>
<name>A0A7S3HWN1_9SPIT</name>
<organism evidence="2">
    <name type="scientific">Favella ehrenbergii</name>
    <dbReference type="NCBI Taxonomy" id="182087"/>
    <lineage>
        <taxon>Eukaryota</taxon>
        <taxon>Sar</taxon>
        <taxon>Alveolata</taxon>
        <taxon>Ciliophora</taxon>
        <taxon>Intramacronucleata</taxon>
        <taxon>Spirotrichea</taxon>
        <taxon>Choreotrichia</taxon>
        <taxon>Tintinnida</taxon>
        <taxon>Xystonellidae</taxon>
        <taxon>Favella</taxon>
    </lineage>
</organism>
<feature type="transmembrane region" description="Helical" evidence="1">
    <location>
        <begin position="6"/>
        <end position="23"/>
    </location>
</feature>